<accession>D5RQ90</accession>
<keyword evidence="2" id="KW-0680">Restriction system</keyword>
<feature type="domain" description="Type I restriction modification DNA specificity" evidence="4">
    <location>
        <begin position="257"/>
        <end position="408"/>
    </location>
</feature>
<dbReference type="PANTHER" id="PTHR43140:SF1">
    <property type="entry name" value="TYPE I RESTRICTION ENZYME ECOKI SPECIFICITY SUBUNIT"/>
    <property type="match status" value="1"/>
</dbReference>
<keyword evidence="3" id="KW-0238">DNA-binding</keyword>
<proteinExistence type="inferred from homology"/>
<dbReference type="CDD" id="cd17282">
    <property type="entry name" value="RMtype1_S_Eco16444ORF1681_TRD1-CR1_like"/>
    <property type="match status" value="1"/>
</dbReference>
<protein>
    <recommendedName>
        <fullName evidence="4">Type I restriction modification DNA specificity domain-containing protein</fullName>
    </recommendedName>
</protein>
<dbReference type="EMBL" id="ADVL01000657">
    <property type="protein sequence ID" value="EFH10548.1"/>
    <property type="molecule type" value="Genomic_DNA"/>
</dbReference>
<dbReference type="Proteomes" id="UP000005324">
    <property type="component" value="Unassembled WGS sequence"/>
</dbReference>
<evidence type="ECO:0000313" key="6">
    <source>
        <dbReference type="Proteomes" id="UP000005324"/>
    </source>
</evidence>
<dbReference type="InterPro" id="IPR000055">
    <property type="entry name" value="Restrct_endonuc_typeI_TRD"/>
</dbReference>
<dbReference type="OrthoDB" id="164285at2"/>
<dbReference type="GO" id="GO:0009307">
    <property type="term" value="P:DNA restriction-modification system"/>
    <property type="evidence" value="ECO:0007669"/>
    <property type="project" value="UniProtKB-KW"/>
</dbReference>
<reference evidence="5 6" key="1">
    <citation type="submission" date="2010-04" db="EMBL/GenBank/DDBJ databases">
        <authorList>
            <person name="Qin X."/>
            <person name="Bachman B."/>
            <person name="Battles P."/>
            <person name="Bell A."/>
            <person name="Bess C."/>
            <person name="Bickham C."/>
            <person name="Chaboub L."/>
            <person name="Chen D."/>
            <person name="Coyle M."/>
            <person name="Deiros D.R."/>
            <person name="Dinh H."/>
            <person name="Forbes L."/>
            <person name="Fowler G."/>
            <person name="Francisco L."/>
            <person name="Fu Q."/>
            <person name="Gubbala S."/>
            <person name="Hale W."/>
            <person name="Han Y."/>
            <person name="Hemphill L."/>
            <person name="Highlander S.K."/>
            <person name="Hirani K."/>
            <person name="Hogues M."/>
            <person name="Jackson L."/>
            <person name="Jakkamsetti A."/>
            <person name="Javaid M."/>
            <person name="Jiang H."/>
            <person name="Korchina V."/>
            <person name="Kovar C."/>
            <person name="Lara F."/>
            <person name="Lee S."/>
            <person name="Mata R."/>
            <person name="Mathew T."/>
            <person name="Moen C."/>
            <person name="Morales K."/>
            <person name="Munidasa M."/>
            <person name="Nazareth L."/>
            <person name="Ngo R."/>
            <person name="Nguyen L."/>
            <person name="Okwuonu G."/>
            <person name="Ongeri F."/>
            <person name="Patil S."/>
            <person name="Petrosino J."/>
            <person name="Pham C."/>
            <person name="Pham P."/>
            <person name="Pu L.-L."/>
            <person name="Puazo M."/>
            <person name="Raj R."/>
            <person name="Reid J."/>
            <person name="Rouhana J."/>
            <person name="Saada N."/>
            <person name="Shang Y."/>
            <person name="Simmons D."/>
            <person name="Thornton R."/>
            <person name="Warren J."/>
            <person name="Weissenberger G."/>
            <person name="Zhang J."/>
            <person name="Zhang L."/>
            <person name="Zhou C."/>
            <person name="Zhu D."/>
            <person name="Muzny D."/>
            <person name="Worley K."/>
            <person name="Gibbs R."/>
        </authorList>
    </citation>
    <scope>NUCLEOTIDE SEQUENCE [LARGE SCALE GENOMIC DNA]</scope>
    <source>
        <strain evidence="5 6">ATCC 49957</strain>
    </source>
</reference>
<evidence type="ECO:0000256" key="2">
    <source>
        <dbReference type="ARBA" id="ARBA00022747"/>
    </source>
</evidence>
<sequence length="480" mass="51637">MDALPTEGLPAGWAHTTLGEVAGEPRARVPADAKSNLPFVGLEHIAPHALRPHGFGRFGDMRSAASPFTPGDVLYARMRPYLNKVWHADREGVASAEFLVLPRSGRVHPDFLALLLHHRPFVEFARHASSGDRPRVEWADISKYPIALPPRAEQDRIVTAVNALFDEVEAGEASLARAREGLTQFRTSLLHAACTGALTADWRTANPTNQTAADLLAEVAAWRAARGLKPLAAASAVGTATLPTLPEGWIWASLPQLGEFGRGKSKHRPRDDARLYGAAMPFIQTGEVSRSRGRITSWSRMYSDFGVAQSKVWPAGTVCITIAANIAASGILTFDACFPDSVVGLVTPHAALARYVELFMQTARANLEAYAPATAQKNINLEILNTVAVPLPPLMEIEAIVRAVDDVHTEAVEPVGTIADGSALRQSILHAAFTGRLVPQDPADEPAAVLLARLRAAPAVARRSRARRTSTQPDLIETPA</sequence>
<dbReference type="AlphaFoldDB" id="D5RQ90"/>
<dbReference type="HOGENOM" id="CLU_021095_10_2_5"/>
<evidence type="ECO:0000259" key="4">
    <source>
        <dbReference type="Pfam" id="PF01420"/>
    </source>
</evidence>
<evidence type="ECO:0000256" key="1">
    <source>
        <dbReference type="ARBA" id="ARBA00010923"/>
    </source>
</evidence>
<name>D5RQ90_9PROT</name>
<keyword evidence="6" id="KW-1185">Reference proteome</keyword>
<dbReference type="InterPro" id="IPR051212">
    <property type="entry name" value="Type-I_RE_S_subunit"/>
</dbReference>
<evidence type="ECO:0000313" key="5">
    <source>
        <dbReference type="EMBL" id="EFH10548.1"/>
    </source>
</evidence>
<dbReference type="GO" id="GO:0003677">
    <property type="term" value="F:DNA binding"/>
    <property type="evidence" value="ECO:0007669"/>
    <property type="project" value="UniProtKB-KW"/>
</dbReference>
<organism evidence="5 6">
    <name type="scientific">Pseudoroseomonas cervicalis ATCC 49957</name>
    <dbReference type="NCBI Taxonomy" id="525371"/>
    <lineage>
        <taxon>Bacteria</taxon>
        <taxon>Pseudomonadati</taxon>
        <taxon>Pseudomonadota</taxon>
        <taxon>Alphaproteobacteria</taxon>
        <taxon>Acetobacterales</taxon>
        <taxon>Roseomonadaceae</taxon>
        <taxon>Roseomonas</taxon>
    </lineage>
</organism>
<dbReference type="RefSeq" id="WP_007002282.1">
    <property type="nucleotide sequence ID" value="NZ_GG770777.1"/>
</dbReference>
<dbReference type="SUPFAM" id="SSF116734">
    <property type="entry name" value="DNA methylase specificity domain"/>
    <property type="match status" value="2"/>
</dbReference>
<dbReference type="Gene3D" id="3.90.220.20">
    <property type="entry name" value="DNA methylase specificity domains"/>
    <property type="match status" value="2"/>
</dbReference>
<dbReference type="InterPro" id="IPR044946">
    <property type="entry name" value="Restrct_endonuc_typeI_TRD_sf"/>
</dbReference>
<comment type="caution">
    <text evidence="5">The sequence shown here is derived from an EMBL/GenBank/DDBJ whole genome shotgun (WGS) entry which is preliminary data.</text>
</comment>
<comment type="similarity">
    <text evidence="1">Belongs to the type-I restriction system S methylase family.</text>
</comment>
<dbReference type="Pfam" id="PF01420">
    <property type="entry name" value="Methylase_S"/>
    <property type="match status" value="1"/>
</dbReference>
<gene>
    <name evidence="5" type="ORF">HMPREF0731_3252</name>
</gene>
<dbReference type="PANTHER" id="PTHR43140">
    <property type="entry name" value="TYPE-1 RESTRICTION ENZYME ECOKI SPECIFICITY PROTEIN"/>
    <property type="match status" value="1"/>
</dbReference>
<evidence type="ECO:0000256" key="3">
    <source>
        <dbReference type="ARBA" id="ARBA00023125"/>
    </source>
</evidence>